<dbReference type="PROSITE" id="PS51625">
    <property type="entry name" value="SAM_MT_TRMB"/>
    <property type="match status" value="1"/>
</dbReference>
<dbReference type="GO" id="GO:0043527">
    <property type="term" value="C:tRNA methyltransferase complex"/>
    <property type="evidence" value="ECO:0007669"/>
    <property type="project" value="TreeGrafter"/>
</dbReference>
<feature type="binding site" evidence="7">
    <location>
        <position position="114"/>
    </location>
    <ligand>
        <name>S-adenosyl-L-methionine</name>
        <dbReference type="ChEBI" id="CHEBI:59789"/>
    </ligand>
</feature>
<feature type="binding site" evidence="7">
    <location>
        <position position="168"/>
    </location>
    <ligand>
        <name>substrate</name>
    </ligand>
</feature>
<protein>
    <recommendedName>
        <fullName evidence="7">tRNA (guanine-N(7)-)-methyltransferase</fullName>
        <ecNumber evidence="7">2.1.1.33</ecNumber>
    </recommendedName>
    <alternativeName>
        <fullName evidence="7">tRNA (guanine(46)-N(7))-methyltransferase</fullName>
    </alternativeName>
    <alternativeName>
        <fullName evidence="7">tRNA(m7G46)-methyltransferase</fullName>
    </alternativeName>
</protein>
<keyword evidence="5 7" id="KW-0949">S-adenosyl-L-methionine</keyword>
<dbReference type="EC" id="2.1.1.33" evidence="7"/>
<dbReference type="Proteomes" id="UP000595224">
    <property type="component" value="Chromosome"/>
</dbReference>
<dbReference type="UniPathway" id="UPA00989"/>
<organism evidence="9 10">
    <name type="scientific">Treponema peruense</name>
    <dbReference type="NCBI Taxonomy" id="2787628"/>
    <lineage>
        <taxon>Bacteria</taxon>
        <taxon>Pseudomonadati</taxon>
        <taxon>Spirochaetota</taxon>
        <taxon>Spirochaetia</taxon>
        <taxon>Spirochaetales</taxon>
        <taxon>Treponemataceae</taxon>
        <taxon>Treponema</taxon>
    </lineage>
</organism>
<feature type="compositionally biased region" description="Polar residues" evidence="8">
    <location>
        <begin position="8"/>
        <end position="18"/>
    </location>
</feature>
<name>A0A7T3RFH1_9SPIR</name>
<evidence type="ECO:0000256" key="5">
    <source>
        <dbReference type="ARBA" id="ARBA00022691"/>
    </source>
</evidence>
<dbReference type="InterPro" id="IPR055361">
    <property type="entry name" value="tRNA_methyltr_TrmB_bact"/>
</dbReference>
<feature type="binding site" evidence="7">
    <location>
        <position position="141"/>
    </location>
    <ligand>
        <name>S-adenosyl-L-methionine</name>
        <dbReference type="ChEBI" id="CHEBI:59789"/>
    </ligand>
</feature>
<comment type="catalytic activity">
    <reaction evidence="1 7">
        <text>guanosine(46) in tRNA + S-adenosyl-L-methionine = N(7)-methylguanosine(46) in tRNA + S-adenosyl-L-homocysteine</text>
        <dbReference type="Rhea" id="RHEA:42708"/>
        <dbReference type="Rhea" id="RHEA-COMP:10188"/>
        <dbReference type="Rhea" id="RHEA-COMP:10189"/>
        <dbReference type="ChEBI" id="CHEBI:57856"/>
        <dbReference type="ChEBI" id="CHEBI:59789"/>
        <dbReference type="ChEBI" id="CHEBI:74269"/>
        <dbReference type="ChEBI" id="CHEBI:74480"/>
        <dbReference type="EC" id="2.1.1.33"/>
    </reaction>
</comment>
<dbReference type="PANTHER" id="PTHR23417">
    <property type="entry name" value="3-DEOXY-D-MANNO-OCTULOSONIC-ACID TRANSFERASE/TRNA GUANINE-N 7 - -METHYLTRANSFERASE"/>
    <property type="match status" value="1"/>
</dbReference>
<dbReference type="Gene3D" id="3.40.50.150">
    <property type="entry name" value="Vaccinia Virus protein VP39"/>
    <property type="match status" value="1"/>
</dbReference>
<dbReference type="HAMAP" id="MF_01057">
    <property type="entry name" value="tRNA_methyltr_TrmB"/>
    <property type="match status" value="1"/>
</dbReference>
<dbReference type="GO" id="GO:0008176">
    <property type="term" value="F:tRNA (guanine(46)-N7)-methyltransferase activity"/>
    <property type="evidence" value="ECO:0007669"/>
    <property type="project" value="UniProtKB-UniRule"/>
</dbReference>
<evidence type="ECO:0000313" key="10">
    <source>
        <dbReference type="Proteomes" id="UP000595224"/>
    </source>
</evidence>
<dbReference type="NCBIfam" id="TIGR00091">
    <property type="entry name" value="tRNA (guanosine(46)-N7)-methyltransferase TrmB"/>
    <property type="match status" value="1"/>
</dbReference>
<evidence type="ECO:0000256" key="2">
    <source>
        <dbReference type="ARBA" id="ARBA00003015"/>
    </source>
</evidence>
<evidence type="ECO:0000256" key="6">
    <source>
        <dbReference type="ARBA" id="ARBA00022694"/>
    </source>
</evidence>
<evidence type="ECO:0000256" key="8">
    <source>
        <dbReference type="SAM" id="MobiDB-lite"/>
    </source>
</evidence>
<evidence type="ECO:0000256" key="7">
    <source>
        <dbReference type="HAMAP-Rule" id="MF_01057"/>
    </source>
</evidence>
<feature type="binding site" evidence="7">
    <location>
        <position position="89"/>
    </location>
    <ligand>
        <name>S-adenosyl-L-methionine</name>
        <dbReference type="ChEBI" id="CHEBI:59789"/>
    </ligand>
</feature>
<accession>A0A7T3RFH1</accession>
<feature type="binding site" evidence="7">
    <location>
        <position position="164"/>
    </location>
    <ligand>
        <name>S-adenosyl-L-methionine</name>
        <dbReference type="ChEBI" id="CHEBI:59789"/>
    </ligand>
</feature>
<evidence type="ECO:0000313" key="9">
    <source>
        <dbReference type="EMBL" id="QQA02100.1"/>
    </source>
</evidence>
<sequence length="270" mass="31268">MPADFNDEQNFAESSDVPQTDDPVPVAGKEDGVSLFRRTIKTYVIRAGRMTESERRSYDELHQVWCVPFEHRTLNFTELFNNTNPVIMEIGFGMGQATAQIAQDNPGMNYIGSEVHVPGVGRLLSDIKKRQLKNLYIIEYDALEILRTMIPDDSIAGFHVFFADPWPKKKHHKRRLMQRPNTDLLVSKLSPGGYIYFATDWEEYAENALEELESTPGLHNKYEKFAPHQQWRPRTKFEQKGIDAGREIFELYFVKDDPDHSDMPQENRSL</sequence>
<proteinExistence type="inferred from homology"/>
<feature type="binding site" evidence="7">
    <location>
        <begin position="235"/>
        <end position="238"/>
    </location>
    <ligand>
        <name>substrate</name>
    </ligand>
</feature>
<dbReference type="Pfam" id="PF02390">
    <property type="entry name" value="Methyltransf_4"/>
    <property type="match status" value="1"/>
</dbReference>
<keyword evidence="4 7" id="KW-0808">Transferase</keyword>
<feature type="binding site" evidence="7">
    <location>
        <position position="200"/>
    </location>
    <ligand>
        <name>substrate</name>
    </ligand>
</feature>
<dbReference type="SUPFAM" id="SSF53335">
    <property type="entry name" value="S-adenosyl-L-methionine-dependent methyltransferases"/>
    <property type="match status" value="1"/>
</dbReference>
<comment type="pathway">
    <text evidence="7">tRNA modification; N(7)-methylguanine-tRNA biosynthesis.</text>
</comment>
<gene>
    <name evidence="7 9" type="primary">trmB</name>
    <name evidence="9" type="ORF">IWA51_05865</name>
</gene>
<keyword evidence="3 7" id="KW-0489">Methyltransferase</keyword>
<evidence type="ECO:0000256" key="3">
    <source>
        <dbReference type="ARBA" id="ARBA00022603"/>
    </source>
</evidence>
<evidence type="ECO:0000256" key="4">
    <source>
        <dbReference type="ARBA" id="ARBA00022679"/>
    </source>
</evidence>
<comment type="similarity">
    <text evidence="7">Belongs to the class I-like SAM-binding methyltransferase superfamily. TrmB family.</text>
</comment>
<comment type="function">
    <text evidence="2 7">Catalyzes the formation of N(7)-methylguanine at position 46 (m7G46) in tRNA.</text>
</comment>
<keyword evidence="6 7" id="KW-0819">tRNA processing</keyword>
<comment type="caution">
    <text evidence="7">Lacks conserved residue(s) required for the propagation of feature annotation.</text>
</comment>
<dbReference type="InterPro" id="IPR029063">
    <property type="entry name" value="SAM-dependent_MTases_sf"/>
</dbReference>
<evidence type="ECO:0000256" key="1">
    <source>
        <dbReference type="ARBA" id="ARBA00000142"/>
    </source>
</evidence>
<keyword evidence="10" id="KW-1185">Reference proteome</keyword>
<dbReference type="InterPro" id="IPR003358">
    <property type="entry name" value="tRNA_(Gua-N-7)_MeTrfase_Trmb"/>
</dbReference>
<reference evidence="9 10" key="1">
    <citation type="submission" date="2020-11" db="EMBL/GenBank/DDBJ databases">
        <title>Treponema Peruensis nv. sp., first commensal Treponema isolated from human feces.</title>
        <authorList>
            <person name="Belkhou C."/>
            <person name="Raes J."/>
        </authorList>
    </citation>
    <scope>NUCLEOTIDE SEQUENCE [LARGE SCALE GENOMIC DNA]</scope>
    <source>
        <strain evidence="9 10">RCC2812</strain>
    </source>
</reference>
<dbReference type="EMBL" id="CP064936">
    <property type="protein sequence ID" value="QQA02100.1"/>
    <property type="molecule type" value="Genomic_DNA"/>
</dbReference>
<dbReference type="AlphaFoldDB" id="A0A7T3RFH1"/>
<feature type="region of interest" description="Disordered" evidence="8">
    <location>
        <begin position="1"/>
        <end position="29"/>
    </location>
</feature>
<dbReference type="PANTHER" id="PTHR23417:SF14">
    <property type="entry name" value="PENTACOTRIPEPTIDE-REPEAT REGION OF PRORP DOMAIN-CONTAINING PROTEIN"/>
    <property type="match status" value="1"/>
</dbReference>
<dbReference type="KEGG" id="tper:IWA51_05865"/>